<organism evidence="3 4">
    <name type="scientific">Temnothorax curvispinosus</name>
    <dbReference type="NCBI Taxonomy" id="300111"/>
    <lineage>
        <taxon>Eukaryota</taxon>
        <taxon>Metazoa</taxon>
        <taxon>Ecdysozoa</taxon>
        <taxon>Arthropoda</taxon>
        <taxon>Hexapoda</taxon>
        <taxon>Insecta</taxon>
        <taxon>Pterygota</taxon>
        <taxon>Neoptera</taxon>
        <taxon>Endopterygota</taxon>
        <taxon>Hymenoptera</taxon>
        <taxon>Apocrita</taxon>
        <taxon>Aculeata</taxon>
        <taxon>Formicoidea</taxon>
        <taxon>Formicidae</taxon>
        <taxon>Myrmicinae</taxon>
        <taxon>Temnothorax</taxon>
    </lineage>
</organism>
<dbReference type="GeneID" id="112452564"/>
<proteinExistence type="predicted"/>
<feature type="region of interest" description="Disordered" evidence="1">
    <location>
        <begin position="172"/>
        <end position="241"/>
    </location>
</feature>
<sequence>MPPKHNFSKETDYRLIDLVELKPLFWDCTSHLYRRTHLKIAVWDEIAEQLGSDFTGAVVSSRFRNMKDTFARNLKAMKESKRSGAGTDNIYKPKWHMFERLMFLQKSCIQGDSQSNISPIQLETTAASDSESSQISNEANDNTSCTQNTPLIYHDEAMQEFAIIPPEVNVGSTHLTSSDPNSSSVSACSDFEPIAPLPEKSPSPQSLPRLASNSALSSITQSSQQQQNPVTVSNKRSSENQEQLFYKRELKTKKQSSIMEEAVGALKQMAQPDPVLSLPQPEINDSAHTLALFLEIRLRSLSLENRKKCEDEILKLLAQF</sequence>
<feature type="domain" description="MADF" evidence="2">
    <location>
        <begin position="14"/>
        <end position="109"/>
    </location>
</feature>
<dbReference type="OrthoDB" id="7555214at2759"/>
<accession>A0A6J1PGW5</accession>
<evidence type="ECO:0000313" key="4">
    <source>
        <dbReference type="RefSeq" id="XP_024868616.1"/>
    </source>
</evidence>
<dbReference type="InterPro" id="IPR039353">
    <property type="entry name" value="TF_Adf1"/>
</dbReference>
<dbReference type="PANTHER" id="PTHR12243">
    <property type="entry name" value="MADF DOMAIN TRANSCRIPTION FACTOR"/>
    <property type="match status" value="1"/>
</dbReference>
<name>A0A6J1PGW5_9HYME</name>
<evidence type="ECO:0000313" key="3">
    <source>
        <dbReference type="Proteomes" id="UP000504618"/>
    </source>
</evidence>
<gene>
    <name evidence="4" type="primary">LOC112452564</name>
</gene>
<evidence type="ECO:0000256" key="1">
    <source>
        <dbReference type="SAM" id="MobiDB-lite"/>
    </source>
</evidence>
<feature type="compositionally biased region" description="Polar residues" evidence="1">
    <location>
        <begin position="228"/>
        <end position="241"/>
    </location>
</feature>
<feature type="compositionally biased region" description="Low complexity" evidence="1">
    <location>
        <begin position="212"/>
        <end position="227"/>
    </location>
</feature>
<dbReference type="PANTHER" id="PTHR12243:SF67">
    <property type="entry name" value="COREPRESSOR OF PANGOLIN, ISOFORM A-RELATED"/>
    <property type="match status" value="1"/>
</dbReference>
<feature type="region of interest" description="Disordered" evidence="1">
    <location>
        <begin position="123"/>
        <end position="148"/>
    </location>
</feature>
<keyword evidence="3" id="KW-1185">Reference proteome</keyword>
<dbReference type="PROSITE" id="PS51029">
    <property type="entry name" value="MADF"/>
    <property type="match status" value="1"/>
</dbReference>
<dbReference type="Proteomes" id="UP000504618">
    <property type="component" value="Unplaced"/>
</dbReference>
<protein>
    <submittedName>
        <fullName evidence="4">Uncharacterized protein LOC112452564</fullName>
    </submittedName>
</protein>
<dbReference type="RefSeq" id="XP_024868616.1">
    <property type="nucleotide sequence ID" value="XM_025012848.1"/>
</dbReference>
<dbReference type="SMART" id="SM00595">
    <property type="entry name" value="MADF"/>
    <property type="match status" value="1"/>
</dbReference>
<dbReference type="AlphaFoldDB" id="A0A6J1PGW5"/>
<feature type="compositionally biased region" description="Polar residues" evidence="1">
    <location>
        <begin position="172"/>
        <end position="187"/>
    </location>
</feature>
<dbReference type="InterPro" id="IPR006578">
    <property type="entry name" value="MADF-dom"/>
</dbReference>
<dbReference type="Pfam" id="PF10545">
    <property type="entry name" value="MADF_DNA_bdg"/>
    <property type="match status" value="1"/>
</dbReference>
<reference evidence="4" key="1">
    <citation type="submission" date="2025-08" db="UniProtKB">
        <authorList>
            <consortium name="RefSeq"/>
        </authorList>
    </citation>
    <scope>IDENTIFICATION</scope>
    <source>
        <tissue evidence="4">Whole body</tissue>
    </source>
</reference>
<evidence type="ECO:0000259" key="2">
    <source>
        <dbReference type="PROSITE" id="PS51029"/>
    </source>
</evidence>